<dbReference type="InterPro" id="IPR036465">
    <property type="entry name" value="vWFA_dom_sf"/>
</dbReference>
<dbReference type="Proteomes" id="UP001138768">
    <property type="component" value="Unassembled WGS sequence"/>
</dbReference>
<name>A0A9X0WBV5_9GAMM</name>
<keyword evidence="4" id="KW-1185">Reference proteome</keyword>
<gene>
    <name evidence="3" type="ORF">CKO42_20115</name>
</gene>
<protein>
    <recommendedName>
        <fullName evidence="2">VWFA domain-containing protein</fullName>
    </recommendedName>
</protein>
<dbReference type="GO" id="GO:0009236">
    <property type="term" value="P:cobalamin biosynthetic process"/>
    <property type="evidence" value="ECO:0007669"/>
    <property type="project" value="InterPro"/>
</dbReference>
<evidence type="ECO:0000313" key="4">
    <source>
        <dbReference type="Proteomes" id="UP001138768"/>
    </source>
</evidence>
<comment type="caution">
    <text evidence="3">The sequence shown here is derived from an EMBL/GenBank/DDBJ whole genome shotgun (WGS) entry which is preliminary data.</text>
</comment>
<feature type="domain" description="VWFA" evidence="2">
    <location>
        <begin position="447"/>
        <end position="626"/>
    </location>
</feature>
<accession>A0A9X0WBV5</accession>
<dbReference type="AlphaFoldDB" id="A0A9X0WBV5"/>
<proteinExistence type="predicted"/>
<feature type="compositionally biased region" description="Low complexity" evidence="1">
    <location>
        <begin position="283"/>
        <end position="293"/>
    </location>
</feature>
<evidence type="ECO:0000259" key="2">
    <source>
        <dbReference type="PROSITE" id="PS50234"/>
    </source>
</evidence>
<dbReference type="SUPFAM" id="SSF53300">
    <property type="entry name" value="vWA-like"/>
    <property type="match status" value="1"/>
</dbReference>
<evidence type="ECO:0000256" key="1">
    <source>
        <dbReference type="SAM" id="MobiDB-lite"/>
    </source>
</evidence>
<dbReference type="Gene3D" id="3.40.50.410">
    <property type="entry name" value="von Willebrand factor, type A domain"/>
    <property type="match status" value="1"/>
</dbReference>
<dbReference type="EMBL" id="NRRY01000046">
    <property type="protein sequence ID" value="MBK1620693.1"/>
    <property type="molecule type" value="Genomic_DNA"/>
</dbReference>
<dbReference type="SMART" id="SM00327">
    <property type="entry name" value="VWA"/>
    <property type="match status" value="1"/>
</dbReference>
<feature type="compositionally biased region" description="Low complexity" evidence="1">
    <location>
        <begin position="303"/>
        <end position="314"/>
    </location>
</feature>
<dbReference type="InterPro" id="IPR006538">
    <property type="entry name" value="CobT"/>
</dbReference>
<dbReference type="InterPro" id="IPR002035">
    <property type="entry name" value="VWF_A"/>
</dbReference>
<dbReference type="InterPro" id="IPR051928">
    <property type="entry name" value="NorD/CobT"/>
</dbReference>
<dbReference type="Pfam" id="PF06213">
    <property type="entry name" value="CobT"/>
    <property type="match status" value="1"/>
</dbReference>
<dbReference type="PROSITE" id="PS50234">
    <property type="entry name" value="VWFA"/>
    <property type="match status" value="1"/>
</dbReference>
<sequence length="626" mass="65764">MSTRSLKQAMPIVAAALGRKFGVEVRVGGQEAFTDGRTIQVPALPDNRALLPVAWGYLAHEAGHLRYTDFEVYQQAAAESDALQANLQNILEDVRIEQALAIPYPGTRDTLQAVCAQLLADGGLGAAAANEHPGRILSRYLLLALRHQVLGYEGLAAAAKQAERVLRAVFPARTVHRLQGLLVEARHLASTAEAVELARRIRCLLEAERQADPAETAITPDSRAETPTPPETGAEADGQPSKAPASEQTQATDGHAANTDGHPSGPSGGKGTQTDSDSDFDKSAPSNAASPSALADQPDAVVSADSGHGDSGSAPTGAATPDNGDPAKHAAITQALSASAGDLPGDLFAQVKTLLEGASADSQRCILPRPEPYQGSASAGLRLLARVQPESRRLMARLQGLVQASRFDRPLPQRSGTRLMSKRLYRAALGDPRLFARKRERIAVNTALHLLIDLSSSMRAPVPLGHGLERLRSDIALESALALALALDAIPGVSLAVSAFPSRLGRESGISTLMRHGDRARAKAGAFVQEARGGTPMHGALWFAAADLLARPEPRRVILVLTDGKPADREATRALLAQCTDAGLETLGIGIGIDVSGLFASAIQVQDIAELKTQLFGAAERLLLAA</sequence>
<evidence type="ECO:0000313" key="3">
    <source>
        <dbReference type="EMBL" id="MBK1620693.1"/>
    </source>
</evidence>
<dbReference type="PANTHER" id="PTHR41248:SF1">
    <property type="entry name" value="NORD PROTEIN"/>
    <property type="match status" value="1"/>
</dbReference>
<reference evidence="3 4" key="1">
    <citation type="journal article" date="2020" name="Microorganisms">
        <title>Osmotic Adaptation and Compatible Solute Biosynthesis of Phototrophic Bacteria as Revealed from Genome Analyses.</title>
        <authorList>
            <person name="Imhoff J.F."/>
            <person name="Rahn T."/>
            <person name="Kunzel S."/>
            <person name="Keller A."/>
            <person name="Neulinger S.C."/>
        </authorList>
    </citation>
    <scope>NUCLEOTIDE SEQUENCE [LARGE SCALE GENOMIC DNA]</scope>
    <source>
        <strain evidence="3 4">DSM 25653</strain>
    </source>
</reference>
<feature type="region of interest" description="Disordered" evidence="1">
    <location>
        <begin position="211"/>
        <end position="327"/>
    </location>
</feature>
<dbReference type="PANTHER" id="PTHR41248">
    <property type="entry name" value="NORD PROTEIN"/>
    <property type="match status" value="1"/>
</dbReference>
<organism evidence="3 4">
    <name type="scientific">Lamprobacter modestohalophilus</name>
    <dbReference type="NCBI Taxonomy" id="1064514"/>
    <lineage>
        <taxon>Bacteria</taxon>
        <taxon>Pseudomonadati</taxon>
        <taxon>Pseudomonadota</taxon>
        <taxon>Gammaproteobacteria</taxon>
        <taxon>Chromatiales</taxon>
        <taxon>Chromatiaceae</taxon>
        <taxon>Lamprobacter</taxon>
    </lineage>
</organism>